<dbReference type="InterPro" id="IPR050204">
    <property type="entry name" value="AraC_XylS_family_regulators"/>
</dbReference>
<dbReference type="PATRIC" id="fig|698759.3.peg.2375"/>
<feature type="domain" description="HTH araC/xylS-type" evidence="5">
    <location>
        <begin position="263"/>
        <end position="366"/>
    </location>
</feature>
<dbReference type="RefSeq" id="WP_009308403.1">
    <property type="nucleotide sequence ID" value="NZ_AEJC01000174.1"/>
</dbReference>
<dbReference type="InterPro" id="IPR009057">
    <property type="entry name" value="Homeodomain-like_sf"/>
</dbReference>
<dbReference type="Pfam" id="PF12833">
    <property type="entry name" value="HTH_18"/>
    <property type="match status" value="1"/>
</dbReference>
<dbReference type="PANTHER" id="PTHR46796">
    <property type="entry name" value="HTH-TYPE TRANSCRIPTIONAL ACTIVATOR RHAS-RELATED"/>
    <property type="match status" value="1"/>
</dbReference>
<reference evidence="6 7" key="1">
    <citation type="submission" date="2012-11" db="EMBL/GenBank/DDBJ databases">
        <authorList>
            <person name="Huguet-Tapia J.C."/>
            <person name="Durkin A.S."/>
            <person name="Pettis G.S."/>
            <person name="Badger J.H."/>
        </authorList>
    </citation>
    <scope>NUCLEOTIDE SEQUENCE [LARGE SCALE GENOMIC DNA]</scope>
    <source>
        <strain evidence="6 7">91-03</strain>
    </source>
</reference>
<evidence type="ECO:0000256" key="3">
    <source>
        <dbReference type="ARBA" id="ARBA00023163"/>
    </source>
</evidence>
<dbReference type="SMART" id="SM00342">
    <property type="entry name" value="HTH_ARAC"/>
    <property type="match status" value="1"/>
</dbReference>
<dbReference type="GO" id="GO:0003700">
    <property type="term" value="F:DNA-binding transcription factor activity"/>
    <property type="evidence" value="ECO:0007669"/>
    <property type="project" value="InterPro"/>
</dbReference>
<dbReference type="SUPFAM" id="SSF46689">
    <property type="entry name" value="Homeodomain-like"/>
    <property type="match status" value="1"/>
</dbReference>
<dbReference type="AlphaFoldDB" id="L1L367"/>
<dbReference type="GO" id="GO:0043565">
    <property type="term" value="F:sequence-specific DNA binding"/>
    <property type="evidence" value="ECO:0007669"/>
    <property type="project" value="InterPro"/>
</dbReference>
<evidence type="ECO:0000256" key="1">
    <source>
        <dbReference type="ARBA" id="ARBA00023015"/>
    </source>
</evidence>
<evidence type="ECO:0000256" key="2">
    <source>
        <dbReference type="ARBA" id="ARBA00023125"/>
    </source>
</evidence>
<dbReference type="Gene3D" id="1.10.10.60">
    <property type="entry name" value="Homeodomain-like"/>
    <property type="match status" value="1"/>
</dbReference>
<evidence type="ECO:0000256" key="4">
    <source>
        <dbReference type="SAM" id="MobiDB-lite"/>
    </source>
</evidence>
<gene>
    <name evidence="6" type="ORF">STRIP9103_03852</name>
</gene>
<comment type="caution">
    <text evidence="6">The sequence shown here is derived from an EMBL/GenBank/DDBJ whole genome shotgun (WGS) entry which is preliminary data.</text>
</comment>
<dbReference type="Pfam" id="PF14525">
    <property type="entry name" value="AraC_binding_2"/>
    <property type="match status" value="1"/>
</dbReference>
<dbReference type="PANTHER" id="PTHR46796:SF6">
    <property type="entry name" value="ARAC SUBFAMILY"/>
    <property type="match status" value="1"/>
</dbReference>
<proteinExistence type="predicted"/>
<feature type="compositionally biased region" description="Basic and acidic residues" evidence="4">
    <location>
        <begin position="42"/>
        <end position="75"/>
    </location>
</feature>
<dbReference type="Proteomes" id="UP000010411">
    <property type="component" value="Unassembled WGS sequence"/>
</dbReference>
<keyword evidence="1" id="KW-0805">Transcription regulation</keyword>
<dbReference type="EMBL" id="AEJC01000174">
    <property type="protein sequence ID" value="EKX67063.1"/>
    <property type="molecule type" value="Genomic_DNA"/>
</dbReference>
<name>L1L367_9ACTN</name>
<evidence type="ECO:0000313" key="7">
    <source>
        <dbReference type="Proteomes" id="UP000010411"/>
    </source>
</evidence>
<dbReference type="InterPro" id="IPR035418">
    <property type="entry name" value="AraC-bd_2"/>
</dbReference>
<dbReference type="PROSITE" id="PS01124">
    <property type="entry name" value="HTH_ARAC_FAMILY_2"/>
    <property type="match status" value="1"/>
</dbReference>
<protein>
    <submittedName>
        <fullName evidence="6">Transcriptional regulator, AraC family</fullName>
    </submittedName>
</protein>
<sequence length="386" mass="43198">MLQEAVFRTLDLPVTDRFEAWSELMSRTHAPMRLTRIPPTDGHPHRIDRIDRIDHANRDNRDNRIERGDHTKRTDPANPRPLHPVGDYFAHQRLILLGDIAVWPATFDPIVFRRTPKLIRRSDPETYHLSLLLRGEGAASWGTQQVVYGIQDFHVSCSSFPFEVRTGTEPVTTVGVEIPRSLVALPARKADRVIGSRLSGREGIGTLLAQFLTQLAADTGPYQPSDAPRLGTVVADLVTALFAHTVETDPRLPPEAHSRTLTLSVKAFIRRHLGDPDLTPGTIAAAHHISRSYLHRLFQDEGLTVAAYVRDQRLRNAHRDLTDPDPVLRATPIHAIAARWGFPRAAEFSRAFRTAYGVSPSELRRREEESRMWGGPVAADCGPVAK</sequence>
<keyword evidence="7" id="KW-1185">Reference proteome</keyword>
<organism evidence="6 7">
    <name type="scientific">Streptomyces ipomoeae 91-03</name>
    <dbReference type="NCBI Taxonomy" id="698759"/>
    <lineage>
        <taxon>Bacteria</taxon>
        <taxon>Bacillati</taxon>
        <taxon>Actinomycetota</taxon>
        <taxon>Actinomycetes</taxon>
        <taxon>Kitasatosporales</taxon>
        <taxon>Streptomycetaceae</taxon>
        <taxon>Streptomyces</taxon>
    </lineage>
</organism>
<dbReference type="InterPro" id="IPR018060">
    <property type="entry name" value="HTH_AraC"/>
</dbReference>
<evidence type="ECO:0000313" key="6">
    <source>
        <dbReference type="EMBL" id="EKX67063.1"/>
    </source>
</evidence>
<feature type="region of interest" description="Disordered" evidence="4">
    <location>
        <begin position="34"/>
        <end position="81"/>
    </location>
</feature>
<evidence type="ECO:0000259" key="5">
    <source>
        <dbReference type="PROSITE" id="PS01124"/>
    </source>
</evidence>
<keyword evidence="2" id="KW-0238">DNA-binding</keyword>
<accession>L1L367</accession>
<keyword evidence="3" id="KW-0804">Transcription</keyword>